<dbReference type="Proteomes" id="UP000663866">
    <property type="component" value="Unassembled WGS sequence"/>
</dbReference>
<sequence>MCLIWLSSQSLGFLRLYSDLVHDESCFRSGETTAKRWIFAEQTTPFFSKGRGRSLMLSDFLVSHPENPFFQLSQSEWAAATTKYSELLEENNIEYIDRSTSASIQVGNGAYFDNDAVLSQFTRLFKMLPFKQAYKNKVIIIIVDNARTHSAKEFSLEDFGIKPGTRCPIDQILYKDEMGRHQKLDCYFTSGRHKGKSKGILILAEELTIQVPPKTSLDHLKQLLSSHNAFQNVRLFFYLLLLHFWLQSSKTFQKSKLETLAKQYRVKIIFSPKFHCELNCIEGLWAHQKQLVRKRTDQTFPTMSTLIKDSRNNFIEKNVAMKLFRRFWRTLEAYDRGDLYEEALKLYFSSLCKNGVYHHRRITNSNLQDSGQ</sequence>
<dbReference type="InterPro" id="IPR036397">
    <property type="entry name" value="RNaseH_sf"/>
</dbReference>
<evidence type="ECO:0000313" key="3">
    <source>
        <dbReference type="Proteomes" id="UP000663856"/>
    </source>
</evidence>
<evidence type="ECO:0000313" key="1">
    <source>
        <dbReference type="EMBL" id="CAF2061988.1"/>
    </source>
</evidence>
<dbReference type="Gene3D" id="3.30.420.10">
    <property type="entry name" value="Ribonuclease H-like superfamily/Ribonuclease H"/>
    <property type="match status" value="1"/>
</dbReference>
<gene>
    <name evidence="2" type="ORF">OVN521_LOCUS35438</name>
    <name evidence="1" type="ORF">WKI299_LOCUS12276</name>
</gene>
<evidence type="ECO:0000313" key="2">
    <source>
        <dbReference type="EMBL" id="CAF4410510.1"/>
    </source>
</evidence>
<dbReference type="EMBL" id="CAJNRF010004632">
    <property type="protein sequence ID" value="CAF2061988.1"/>
    <property type="molecule type" value="Genomic_DNA"/>
</dbReference>
<proteinExistence type="predicted"/>
<organism evidence="1 3">
    <name type="scientific">Rotaria magnacalcarata</name>
    <dbReference type="NCBI Taxonomy" id="392030"/>
    <lineage>
        <taxon>Eukaryota</taxon>
        <taxon>Metazoa</taxon>
        <taxon>Spiralia</taxon>
        <taxon>Gnathifera</taxon>
        <taxon>Rotifera</taxon>
        <taxon>Eurotatoria</taxon>
        <taxon>Bdelloidea</taxon>
        <taxon>Philodinida</taxon>
        <taxon>Philodinidae</taxon>
        <taxon>Rotaria</taxon>
    </lineage>
</organism>
<dbReference type="Proteomes" id="UP000663856">
    <property type="component" value="Unassembled WGS sequence"/>
</dbReference>
<name>A0A816QN18_9BILA</name>
<dbReference type="EMBL" id="CAJOBG010041559">
    <property type="protein sequence ID" value="CAF4410510.1"/>
    <property type="molecule type" value="Genomic_DNA"/>
</dbReference>
<comment type="caution">
    <text evidence="1">The sequence shown here is derived from an EMBL/GenBank/DDBJ whole genome shotgun (WGS) entry which is preliminary data.</text>
</comment>
<accession>A0A816QN18</accession>
<dbReference type="AlphaFoldDB" id="A0A816QN18"/>
<keyword evidence="4" id="KW-1185">Reference proteome</keyword>
<reference evidence="1" key="1">
    <citation type="submission" date="2021-02" db="EMBL/GenBank/DDBJ databases">
        <authorList>
            <person name="Nowell W R."/>
        </authorList>
    </citation>
    <scope>NUCLEOTIDE SEQUENCE</scope>
</reference>
<dbReference type="GO" id="GO:0003676">
    <property type="term" value="F:nucleic acid binding"/>
    <property type="evidence" value="ECO:0007669"/>
    <property type="project" value="InterPro"/>
</dbReference>
<protein>
    <submittedName>
        <fullName evidence="1">Uncharacterized protein</fullName>
    </submittedName>
</protein>
<evidence type="ECO:0000313" key="4">
    <source>
        <dbReference type="Proteomes" id="UP000663866"/>
    </source>
</evidence>